<dbReference type="RefSeq" id="XP_024548118.1">
    <property type="nucleotide sequence ID" value="XM_024692343.1"/>
</dbReference>
<name>A0A384JE43_BOTFB</name>
<comment type="similarity">
    <text evidence="1">Belongs to the peptidase C14B family.</text>
</comment>
<dbReference type="KEGG" id="bfu:BCIN_04g00860"/>
<dbReference type="AlphaFoldDB" id="A0A384JE43"/>
<proteinExistence type="inferred from homology"/>
<accession>A0A384JE43</accession>
<reference evidence="3 4" key="2">
    <citation type="journal article" date="2012" name="Eukaryot. Cell">
        <title>Genome update of Botrytis cinerea strains B05.10 and T4.</title>
        <authorList>
            <person name="Staats M."/>
            <person name="van Kan J.A."/>
        </authorList>
    </citation>
    <scope>NUCLEOTIDE SEQUENCE [LARGE SCALE GENOMIC DNA]</scope>
    <source>
        <strain evidence="3 4">B05.10</strain>
    </source>
</reference>
<dbReference type="InterPro" id="IPR050452">
    <property type="entry name" value="Metacaspase"/>
</dbReference>
<evidence type="ECO:0000256" key="1">
    <source>
        <dbReference type="ARBA" id="ARBA00009005"/>
    </source>
</evidence>
<dbReference type="GO" id="GO:0005737">
    <property type="term" value="C:cytoplasm"/>
    <property type="evidence" value="ECO:0007669"/>
    <property type="project" value="TreeGrafter"/>
</dbReference>
<dbReference type="EMBL" id="CP009808">
    <property type="protein sequence ID" value="ATZ48868.1"/>
    <property type="molecule type" value="Genomic_DNA"/>
</dbReference>
<dbReference type="GO" id="GO:0004197">
    <property type="term" value="F:cysteine-type endopeptidase activity"/>
    <property type="evidence" value="ECO:0007669"/>
    <property type="project" value="InterPro"/>
</dbReference>
<sequence>MQEDESKPNCHALLIGINLYQQLLPTGAYKDWSLKGCVRDVQEIKEYMEDILHVKHIQMLTASTLDEHSRLSADFIHPIEEPELWPTYANIISSLDYINSSAKPGDSVYIHFSGHGTSKDSTEPMMLVLFDRGSNRGLRYLQGSELTQLLSKMVDKKLTVTLVLDCCQSGGVMRNDSSIRFLEYDPLVDAAYPSSHEQYLNPTYRHIAASCDTLRNPSGYMIITAAGPHEKAQEHDFSKNKHNKQYHGVLSYFLLKAWKESGGPTVKQKLIYEYLSIRVRKTCQGQNPMCYGTNIRGFFGDVPTGINQTSILVVIKPDKNIQLEAGHIHGICDGDQFFLHPFGDSNSESGEPIIAKVIHVRTLVSDLKLLNIASTEVRTCWFATPLTRLSLRKFPIRIQLSAPFHDDWETARKERQSLNIIDMNQTLEQPTSFLVIQNNGTENGYEIRDESSIIIEQPSTTHHKTGNPDGILDIIEHIARFKLVKNIVNKALADPTHPFRESFNIKLTNSVGKDFYPGCSQTGWFQSGCSHLECSVEVDDGDRIHLHVQNKGDYNLYVYVLSLGPLWEIEGALHASHAVIPVSGKVLEKSNNSNDWTRKLKIRTPDIIKQRRQDQHEEVIKVFLTTRLTSFASLELPELGKSLEVVRPNTKRETGGDGPPENWAAVNFRIRVSSK</sequence>
<dbReference type="GO" id="GO:0006508">
    <property type="term" value="P:proteolysis"/>
    <property type="evidence" value="ECO:0007669"/>
    <property type="project" value="InterPro"/>
</dbReference>
<gene>
    <name evidence="3" type="ORF">BCIN_04g00860</name>
</gene>
<dbReference type="OrthoDB" id="3223806at2759"/>
<dbReference type="VEuPathDB" id="FungiDB:Bcin04g00860"/>
<dbReference type="PANTHER" id="PTHR48104">
    <property type="entry name" value="METACASPASE-4"/>
    <property type="match status" value="1"/>
</dbReference>
<reference evidence="3 4" key="3">
    <citation type="journal article" date="2017" name="Mol. Plant Pathol.">
        <title>A gapless genome sequence of the fungus Botrytis cinerea.</title>
        <authorList>
            <person name="Van Kan J.A."/>
            <person name="Stassen J.H."/>
            <person name="Mosbach A."/>
            <person name="Van Der Lee T.A."/>
            <person name="Faino L."/>
            <person name="Farmer A.D."/>
            <person name="Papasotiriou D.G."/>
            <person name="Zhou S."/>
            <person name="Seidl M.F."/>
            <person name="Cottam E."/>
            <person name="Edel D."/>
            <person name="Hahn M."/>
            <person name="Schwartz D.C."/>
            <person name="Dietrich R.A."/>
            <person name="Widdison S."/>
            <person name="Scalliet G."/>
        </authorList>
    </citation>
    <scope>NUCLEOTIDE SEQUENCE [LARGE SCALE GENOMIC DNA]</scope>
    <source>
        <strain evidence="3 4">B05.10</strain>
    </source>
</reference>
<dbReference type="Proteomes" id="UP000001798">
    <property type="component" value="Chromosome 4"/>
</dbReference>
<evidence type="ECO:0000313" key="3">
    <source>
        <dbReference type="EMBL" id="ATZ48868.1"/>
    </source>
</evidence>
<keyword evidence="4" id="KW-1185">Reference proteome</keyword>
<dbReference type="Gene3D" id="3.40.50.1460">
    <property type="match status" value="1"/>
</dbReference>
<evidence type="ECO:0000313" key="4">
    <source>
        <dbReference type="Proteomes" id="UP000001798"/>
    </source>
</evidence>
<dbReference type="Pfam" id="PF00656">
    <property type="entry name" value="Peptidase_C14"/>
    <property type="match status" value="1"/>
</dbReference>
<dbReference type="GeneID" id="5434991"/>
<dbReference type="InterPro" id="IPR011600">
    <property type="entry name" value="Pept_C14_caspase"/>
</dbReference>
<organism evidence="3 4">
    <name type="scientific">Botryotinia fuckeliana (strain B05.10)</name>
    <name type="common">Noble rot fungus</name>
    <name type="synonym">Botrytis cinerea</name>
    <dbReference type="NCBI Taxonomy" id="332648"/>
    <lineage>
        <taxon>Eukaryota</taxon>
        <taxon>Fungi</taxon>
        <taxon>Dikarya</taxon>
        <taxon>Ascomycota</taxon>
        <taxon>Pezizomycotina</taxon>
        <taxon>Leotiomycetes</taxon>
        <taxon>Helotiales</taxon>
        <taxon>Sclerotiniaceae</taxon>
        <taxon>Botrytis</taxon>
    </lineage>
</organism>
<reference evidence="3 4" key="1">
    <citation type="journal article" date="2011" name="PLoS Genet.">
        <title>Genomic analysis of the necrotrophic fungal pathogens Sclerotinia sclerotiorum and Botrytis cinerea.</title>
        <authorList>
            <person name="Amselem J."/>
            <person name="Cuomo C.A."/>
            <person name="van Kan J.A."/>
            <person name="Viaud M."/>
            <person name="Benito E.P."/>
            <person name="Couloux A."/>
            <person name="Coutinho P.M."/>
            <person name="de Vries R.P."/>
            <person name="Dyer P.S."/>
            <person name="Fillinger S."/>
            <person name="Fournier E."/>
            <person name="Gout L."/>
            <person name="Hahn M."/>
            <person name="Kohn L."/>
            <person name="Lapalu N."/>
            <person name="Plummer K.M."/>
            <person name="Pradier J.M."/>
            <person name="Quevillon E."/>
            <person name="Sharon A."/>
            <person name="Simon A."/>
            <person name="ten Have A."/>
            <person name="Tudzynski B."/>
            <person name="Tudzynski P."/>
            <person name="Wincker P."/>
            <person name="Andrew M."/>
            <person name="Anthouard V."/>
            <person name="Beever R.E."/>
            <person name="Beffa R."/>
            <person name="Benoit I."/>
            <person name="Bouzid O."/>
            <person name="Brault B."/>
            <person name="Chen Z."/>
            <person name="Choquer M."/>
            <person name="Collemare J."/>
            <person name="Cotton P."/>
            <person name="Danchin E.G."/>
            <person name="Da Silva C."/>
            <person name="Gautier A."/>
            <person name="Giraud C."/>
            <person name="Giraud T."/>
            <person name="Gonzalez C."/>
            <person name="Grossetete S."/>
            <person name="Guldener U."/>
            <person name="Henrissat B."/>
            <person name="Howlett B.J."/>
            <person name="Kodira C."/>
            <person name="Kretschmer M."/>
            <person name="Lappartient A."/>
            <person name="Leroch M."/>
            <person name="Levis C."/>
            <person name="Mauceli E."/>
            <person name="Neuveglise C."/>
            <person name="Oeser B."/>
            <person name="Pearson M."/>
            <person name="Poulain J."/>
            <person name="Poussereau N."/>
            <person name="Quesneville H."/>
            <person name="Rascle C."/>
            <person name="Schumacher J."/>
            <person name="Segurens B."/>
            <person name="Sexton A."/>
            <person name="Silva E."/>
            <person name="Sirven C."/>
            <person name="Soanes D.M."/>
            <person name="Talbot N.J."/>
            <person name="Templeton M."/>
            <person name="Yandava C."/>
            <person name="Yarden O."/>
            <person name="Zeng Q."/>
            <person name="Rollins J.A."/>
            <person name="Lebrun M.H."/>
            <person name="Dickman M."/>
        </authorList>
    </citation>
    <scope>NUCLEOTIDE SEQUENCE [LARGE SCALE GENOMIC DNA]</scope>
    <source>
        <strain evidence="3 4">B05.10</strain>
    </source>
</reference>
<feature type="domain" description="Peptidase C14 caspase" evidence="2">
    <location>
        <begin position="11"/>
        <end position="293"/>
    </location>
</feature>
<protein>
    <recommendedName>
        <fullName evidence="2">Peptidase C14 caspase domain-containing protein</fullName>
    </recommendedName>
</protein>
<evidence type="ECO:0000259" key="2">
    <source>
        <dbReference type="Pfam" id="PF00656"/>
    </source>
</evidence>
<dbReference type="PANTHER" id="PTHR48104:SF30">
    <property type="entry name" value="METACASPASE-1"/>
    <property type="match status" value="1"/>
</dbReference>